<dbReference type="CDD" id="cd06974">
    <property type="entry name" value="TerD_like"/>
    <property type="match status" value="2"/>
</dbReference>
<sequence length="431" mass="46616">MSMLIVKGQKTDVTKGNPSLQRIVVGMGWQADAGLDLDLSVFLLRGNGKVGSDHDLVFYSNPAGGAGSVSLTEAERKSYGGQADREQVNIRLDAVPQEVERISFSLTIYEGDQRKQNFSLAKDAYIRIVDEATGSEIVRYTLGNSFNVETAIVVGDLYRHSGEWKFNAVGAGYSGGLASLCASFGIDVKEEARSSEQSSRQSAAGQAAPVAEPPPKPVPSAPPAATPPSSIRLDKIELRKKGDVINLQKNTDTGTLGEILVNLNWNQRKSGGLFKSSKGVDLDLGCLYELKDGSKGVVQALGNSFGNLQRVPFVALDGDDRTGAVAGGENLRINGAQVARIKRIVVFAFIYEGIADWSEADGVVTVKQTGGPDIIVRMDEYNNRKGMCAIAMIQNVNDQTFSVERLVQFFSGHQELDKAYDWNMRWVKGSK</sequence>
<feature type="region of interest" description="Disordered" evidence="1">
    <location>
        <begin position="192"/>
        <end position="232"/>
    </location>
</feature>
<name>A0ABW0HX84_9BACL</name>
<accession>A0ABW0HX84</accession>
<dbReference type="InterPro" id="IPR003325">
    <property type="entry name" value="TerD"/>
</dbReference>
<reference evidence="4" key="1">
    <citation type="journal article" date="2019" name="Int. J. Syst. Evol. Microbiol.">
        <title>The Global Catalogue of Microorganisms (GCM) 10K type strain sequencing project: providing services to taxonomists for standard genome sequencing and annotation.</title>
        <authorList>
            <consortium name="The Broad Institute Genomics Platform"/>
            <consortium name="The Broad Institute Genome Sequencing Center for Infectious Disease"/>
            <person name="Wu L."/>
            <person name="Ma J."/>
        </authorList>
    </citation>
    <scope>NUCLEOTIDE SEQUENCE [LARGE SCALE GENOMIC DNA]</scope>
    <source>
        <strain evidence="4">CGMCC 1.18575</strain>
    </source>
</reference>
<dbReference type="Gene3D" id="2.60.60.30">
    <property type="entry name" value="sav2460 like domains"/>
    <property type="match status" value="2"/>
</dbReference>
<evidence type="ECO:0000313" key="3">
    <source>
        <dbReference type="EMBL" id="MFC5404487.1"/>
    </source>
</evidence>
<evidence type="ECO:0000256" key="1">
    <source>
        <dbReference type="SAM" id="MobiDB-lite"/>
    </source>
</evidence>
<dbReference type="InterPro" id="IPR051324">
    <property type="entry name" value="Stress/Tellurium_Resist"/>
</dbReference>
<feature type="compositionally biased region" description="Pro residues" evidence="1">
    <location>
        <begin position="211"/>
        <end position="226"/>
    </location>
</feature>
<dbReference type="Pfam" id="PF02342">
    <property type="entry name" value="TerD"/>
    <property type="match status" value="1"/>
</dbReference>
<dbReference type="PIRSF" id="PIRSF037118">
    <property type="entry name" value="Tellurite_resistance_TerA"/>
    <property type="match status" value="1"/>
</dbReference>
<feature type="compositionally biased region" description="Low complexity" evidence="1">
    <location>
        <begin position="195"/>
        <end position="210"/>
    </location>
</feature>
<feature type="domain" description="TerD" evidence="2">
    <location>
        <begin position="1"/>
        <end position="184"/>
    </location>
</feature>
<proteinExistence type="predicted"/>
<dbReference type="InterPro" id="IPR017115">
    <property type="entry name" value="Tellurite_resistance_TerA"/>
</dbReference>
<evidence type="ECO:0000313" key="4">
    <source>
        <dbReference type="Proteomes" id="UP001596113"/>
    </source>
</evidence>
<protein>
    <submittedName>
        <fullName evidence="3">TerD family protein</fullName>
    </submittedName>
</protein>
<dbReference type="PANTHER" id="PTHR32097:SF17">
    <property type="entry name" value="CAMP-BINDING PROTEIN 1-RELATED"/>
    <property type="match status" value="1"/>
</dbReference>
<dbReference type="Proteomes" id="UP001596113">
    <property type="component" value="Unassembled WGS sequence"/>
</dbReference>
<dbReference type="PANTHER" id="PTHR32097">
    <property type="entry name" value="CAMP-BINDING PROTEIN 1-RELATED"/>
    <property type="match status" value="1"/>
</dbReference>
<dbReference type="RefSeq" id="WP_378134835.1">
    <property type="nucleotide sequence ID" value="NZ_JBHSMI010000028.1"/>
</dbReference>
<dbReference type="EMBL" id="JBHSMI010000028">
    <property type="protein sequence ID" value="MFC5404487.1"/>
    <property type="molecule type" value="Genomic_DNA"/>
</dbReference>
<keyword evidence="4" id="KW-1185">Reference proteome</keyword>
<comment type="caution">
    <text evidence="3">The sequence shown here is derived from an EMBL/GenBank/DDBJ whole genome shotgun (WGS) entry which is preliminary data.</text>
</comment>
<gene>
    <name evidence="3" type="ORF">ACFPOF_17270</name>
</gene>
<evidence type="ECO:0000259" key="2">
    <source>
        <dbReference type="Pfam" id="PF02342"/>
    </source>
</evidence>
<organism evidence="3 4">
    <name type="scientific">Cohnella soli</name>
    <dbReference type="NCBI Taxonomy" id="425005"/>
    <lineage>
        <taxon>Bacteria</taxon>
        <taxon>Bacillati</taxon>
        <taxon>Bacillota</taxon>
        <taxon>Bacilli</taxon>
        <taxon>Bacillales</taxon>
        <taxon>Paenibacillaceae</taxon>
        <taxon>Cohnella</taxon>
    </lineage>
</organism>